<dbReference type="RefSeq" id="WP_311020236.1">
    <property type="nucleotide sequence ID" value="NZ_JAUHGG010000003.1"/>
</dbReference>
<reference evidence="2" key="1">
    <citation type="submission" date="2023-06" db="EMBL/GenBank/DDBJ databases">
        <title>Genomic Diversity of Vibrio spp. and Metagenomic Analysis of Pathogens in Florida Gulf Coastal Waters Following Hurricane Ian.</title>
        <authorList>
            <person name="Brumfield K.D."/>
        </authorList>
    </citation>
    <scope>NUCLEOTIDE SEQUENCE</scope>
    <source>
        <strain evidence="2">WBS2B-138</strain>
    </source>
</reference>
<organism evidence="2 3">
    <name type="scientific">Vibrio parahaemolyticus</name>
    <dbReference type="NCBI Taxonomy" id="670"/>
    <lineage>
        <taxon>Bacteria</taxon>
        <taxon>Pseudomonadati</taxon>
        <taxon>Pseudomonadota</taxon>
        <taxon>Gammaproteobacteria</taxon>
        <taxon>Vibrionales</taxon>
        <taxon>Vibrionaceae</taxon>
        <taxon>Vibrio</taxon>
    </lineage>
</organism>
<evidence type="ECO:0000313" key="2">
    <source>
        <dbReference type="EMBL" id="MDS1821355.1"/>
    </source>
</evidence>
<keyword evidence="1" id="KW-0812">Transmembrane</keyword>
<name>A0AAW8Q250_VIBPH</name>
<gene>
    <name evidence="2" type="ORF">QX249_11855</name>
</gene>
<protein>
    <submittedName>
        <fullName evidence="2">Uncharacterized protein</fullName>
    </submittedName>
</protein>
<evidence type="ECO:0000313" key="3">
    <source>
        <dbReference type="Proteomes" id="UP001253193"/>
    </source>
</evidence>
<dbReference type="AlphaFoldDB" id="A0AAW8Q250"/>
<keyword evidence="1" id="KW-1133">Transmembrane helix</keyword>
<proteinExistence type="predicted"/>
<dbReference type="Proteomes" id="UP001253193">
    <property type="component" value="Unassembled WGS sequence"/>
</dbReference>
<sequence length="157" mass="17506">MHVDPYSFPENQKSPRFWVEIIALSTIFFGGITLATHFNSSDSLFSSDNPFRPVQKQIESRQKMIERTIDQDLKGEYKLNFGKEIITIKDGNFAPTIEGVASLYDSKTFSVSTPEDGEGVLVTMRDNPKTDCSLQAKLITVPSGLSILDIKTDYSGC</sequence>
<feature type="transmembrane region" description="Helical" evidence="1">
    <location>
        <begin position="17"/>
        <end position="38"/>
    </location>
</feature>
<dbReference type="EMBL" id="JAUHGG010000003">
    <property type="protein sequence ID" value="MDS1821355.1"/>
    <property type="molecule type" value="Genomic_DNA"/>
</dbReference>
<accession>A0AAW8Q250</accession>
<comment type="caution">
    <text evidence="2">The sequence shown here is derived from an EMBL/GenBank/DDBJ whole genome shotgun (WGS) entry which is preliminary data.</text>
</comment>
<keyword evidence="1" id="KW-0472">Membrane</keyword>
<evidence type="ECO:0000256" key="1">
    <source>
        <dbReference type="SAM" id="Phobius"/>
    </source>
</evidence>